<proteinExistence type="predicted"/>
<reference evidence="1 2" key="1">
    <citation type="journal article" date="2010" name="DNA Res.">
        <title>Genome sequence of Kitasatospora setae NBRC 14216T: an evolutionary snapshot of the family Streptomycetaceae.</title>
        <authorList>
            <person name="Ichikawa N."/>
            <person name="Oguchi A."/>
            <person name="Ikeda H."/>
            <person name="Ishikawa J."/>
            <person name="Kitani S."/>
            <person name="Watanabe Y."/>
            <person name="Nakamura S."/>
            <person name="Katano Y."/>
            <person name="Kishi E."/>
            <person name="Sasagawa M."/>
            <person name="Ankai A."/>
            <person name="Fukui S."/>
            <person name="Hashimoto Y."/>
            <person name="Kamata S."/>
            <person name="Otoguro M."/>
            <person name="Tanikawa S."/>
            <person name="Nihira T."/>
            <person name="Horinouchi S."/>
            <person name="Ohnishi Y."/>
            <person name="Hayakawa M."/>
            <person name="Kuzuyama T."/>
            <person name="Arisawa A."/>
            <person name="Nomoto F."/>
            <person name="Miura H."/>
            <person name="Takahashi Y."/>
            <person name="Fujita N."/>
        </authorList>
    </citation>
    <scope>NUCLEOTIDE SEQUENCE [LARGE SCALE GENOMIC DNA]</scope>
    <source>
        <strain evidence="2">ATCC 33774 / DSM 43861 / JCM 3304 / KCC A-0304 / NBRC 14216 / KM-6054</strain>
    </source>
</reference>
<keyword evidence="2" id="KW-1185">Reference proteome</keyword>
<dbReference type="HOGENOM" id="CLU_178593_0_0_11"/>
<accession>E4N066</accession>
<evidence type="ECO:0000313" key="2">
    <source>
        <dbReference type="Proteomes" id="UP000007076"/>
    </source>
</evidence>
<organism evidence="1 2">
    <name type="scientific">Kitasatospora setae (strain ATCC 33774 / DSM 43861 / JCM 3304 / KCC A-0304 / NBRC 14216 / KM-6054)</name>
    <name type="common">Streptomyces setae</name>
    <dbReference type="NCBI Taxonomy" id="452652"/>
    <lineage>
        <taxon>Bacteria</taxon>
        <taxon>Bacillati</taxon>
        <taxon>Actinomycetota</taxon>
        <taxon>Actinomycetes</taxon>
        <taxon>Kitasatosporales</taxon>
        <taxon>Streptomycetaceae</taxon>
        <taxon>Kitasatospora</taxon>
    </lineage>
</organism>
<protein>
    <submittedName>
        <fullName evidence="1">Uncharacterized protein</fullName>
    </submittedName>
</protein>
<name>E4N066_KITSK</name>
<dbReference type="EMBL" id="AP010968">
    <property type="protein sequence ID" value="BAJ31394.1"/>
    <property type="molecule type" value="Genomic_DNA"/>
</dbReference>
<gene>
    <name evidence="1" type="ordered locus">KSE_56210</name>
</gene>
<dbReference type="Proteomes" id="UP000007076">
    <property type="component" value="Chromosome"/>
</dbReference>
<dbReference type="KEGG" id="ksk:KSE_56210"/>
<dbReference type="STRING" id="452652.KSE_56210"/>
<evidence type="ECO:0000313" key="1">
    <source>
        <dbReference type="EMBL" id="BAJ31394.1"/>
    </source>
</evidence>
<dbReference type="AlphaFoldDB" id="E4N066"/>
<sequence>MTGEVAMGLELFGIDPETNEEGSPTVWADLAQRRLVIQSDTVTGAQLAEVSETEWVAGHGVGVPSHESVISIPERMIPFIRKACDAVERAGLQDSAPGDDEVGRASGDA</sequence>